<proteinExistence type="predicted"/>
<keyword evidence="2" id="KW-1185">Reference proteome</keyword>
<evidence type="ECO:0000313" key="2">
    <source>
        <dbReference type="Proteomes" id="UP001175228"/>
    </source>
</evidence>
<accession>A0AA39U9F9</accession>
<gene>
    <name evidence="1" type="ORF">EDD18DRAFT_1087031</name>
</gene>
<reference evidence="1" key="1">
    <citation type="submission" date="2023-06" db="EMBL/GenBank/DDBJ databases">
        <authorList>
            <consortium name="Lawrence Berkeley National Laboratory"/>
            <person name="Ahrendt S."/>
            <person name="Sahu N."/>
            <person name="Indic B."/>
            <person name="Wong-Bajracharya J."/>
            <person name="Merenyi Z."/>
            <person name="Ke H.-M."/>
            <person name="Monk M."/>
            <person name="Kocsube S."/>
            <person name="Drula E."/>
            <person name="Lipzen A."/>
            <person name="Balint B."/>
            <person name="Henrissat B."/>
            <person name="Andreopoulos B."/>
            <person name="Martin F.M."/>
            <person name="Harder C.B."/>
            <person name="Rigling D."/>
            <person name="Ford K.L."/>
            <person name="Foster G.D."/>
            <person name="Pangilinan J."/>
            <person name="Papanicolaou A."/>
            <person name="Barry K."/>
            <person name="LaButti K."/>
            <person name="Viragh M."/>
            <person name="Koriabine M."/>
            <person name="Yan M."/>
            <person name="Riley R."/>
            <person name="Champramary S."/>
            <person name="Plett K.L."/>
            <person name="Tsai I.J."/>
            <person name="Slot J."/>
            <person name="Sipos G."/>
            <person name="Plett J."/>
            <person name="Nagy L.G."/>
            <person name="Grigoriev I.V."/>
        </authorList>
    </citation>
    <scope>NUCLEOTIDE SEQUENCE</scope>
    <source>
        <strain evidence="1">HWK02</strain>
    </source>
</reference>
<feature type="non-terminal residue" evidence="1">
    <location>
        <position position="1"/>
    </location>
</feature>
<dbReference type="Proteomes" id="UP001175228">
    <property type="component" value="Unassembled WGS sequence"/>
</dbReference>
<comment type="caution">
    <text evidence="1">The sequence shown here is derived from an EMBL/GenBank/DDBJ whole genome shotgun (WGS) entry which is preliminary data.</text>
</comment>
<protein>
    <submittedName>
        <fullName evidence="1">Uncharacterized protein</fullName>
    </submittedName>
</protein>
<organism evidence="1 2">
    <name type="scientific">Armillaria luteobubalina</name>
    <dbReference type="NCBI Taxonomy" id="153913"/>
    <lineage>
        <taxon>Eukaryota</taxon>
        <taxon>Fungi</taxon>
        <taxon>Dikarya</taxon>
        <taxon>Basidiomycota</taxon>
        <taxon>Agaricomycotina</taxon>
        <taxon>Agaricomycetes</taxon>
        <taxon>Agaricomycetidae</taxon>
        <taxon>Agaricales</taxon>
        <taxon>Marasmiineae</taxon>
        <taxon>Physalacriaceae</taxon>
        <taxon>Armillaria</taxon>
    </lineage>
</organism>
<evidence type="ECO:0000313" key="1">
    <source>
        <dbReference type="EMBL" id="KAK0478078.1"/>
    </source>
</evidence>
<name>A0AA39U9F9_9AGAR</name>
<dbReference type="EMBL" id="JAUEPU010000098">
    <property type="protein sequence ID" value="KAK0478078.1"/>
    <property type="molecule type" value="Genomic_DNA"/>
</dbReference>
<sequence>RYFQTMKEGAQHEAVPFSNNVNPVGILQRLGKTDVVHTKDNVVQYFKANTDDEGKCRCVMQNLRSERP</sequence>
<dbReference type="AlphaFoldDB" id="A0AA39U9F9"/>